<dbReference type="PANTHER" id="PTHR16675:SF237">
    <property type="entry name" value="MHC CLASS I ANTIGEN TRANSCRIPT VARIANT 1-RELATED"/>
    <property type="match status" value="1"/>
</dbReference>
<dbReference type="InterPro" id="IPR011161">
    <property type="entry name" value="MHC_I-like_Ag-recog"/>
</dbReference>
<dbReference type="STRING" id="41447.ENSSDUP00000032869"/>
<name>A0A3B4VQL5_SERDU</name>
<keyword evidence="6" id="KW-1185">Reference proteome</keyword>
<protein>
    <submittedName>
        <fullName evidence="5">Major histocompatibility complex class I-related gene protein-like</fullName>
    </submittedName>
</protein>
<feature type="signal peptide" evidence="3">
    <location>
        <begin position="1"/>
        <end position="15"/>
    </location>
</feature>
<dbReference type="GO" id="GO:0005615">
    <property type="term" value="C:extracellular space"/>
    <property type="evidence" value="ECO:0007669"/>
    <property type="project" value="TreeGrafter"/>
</dbReference>
<dbReference type="Ensembl" id="ENSSDUT00000033431.1">
    <property type="protein sequence ID" value="ENSSDUP00000032869.1"/>
    <property type="gene ID" value="ENSSDUG00000023617.1"/>
</dbReference>
<dbReference type="InterPro" id="IPR011162">
    <property type="entry name" value="MHC_I/II-like_Ag-recog"/>
</dbReference>
<evidence type="ECO:0000256" key="3">
    <source>
        <dbReference type="SAM" id="SignalP"/>
    </source>
</evidence>
<dbReference type="InterPro" id="IPR003597">
    <property type="entry name" value="Ig_C1-set"/>
</dbReference>
<evidence type="ECO:0000313" key="6">
    <source>
        <dbReference type="Proteomes" id="UP000261420"/>
    </source>
</evidence>
<evidence type="ECO:0000256" key="2">
    <source>
        <dbReference type="SAM" id="MobiDB-lite"/>
    </source>
</evidence>
<dbReference type="SUPFAM" id="SSF48726">
    <property type="entry name" value="Immunoglobulin"/>
    <property type="match status" value="1"/>
</dbReference>
<dbReference type="Pfam" id="PF00129">
    <property type="entry name" value="MHC_I"/>
    <property type="match status" value="1"/>
</dbReference>
<dbReference type="InterPro" id="IPR037055">
    <property type="entry name" value="MHC_I-like_Ag-recog_sf"/>
</dbReference>
<feature type="chain" id="PRO_5017225393" evidence="3">
    <location>
        <begin position="16"/>
        <end position="361"/>
    </location>
</feature>
<sequence length="361" mass="40832">MKLFLLLLFCHVSSPVKHSMTFFISESSGVTNLPEFVGAGQIDDITVGYCDTNTKVVVIKQDWLKMIFIIYPQELLQYNIWCSESMPELFKGIVDSYMQLFNHSGGVHIVQMRSGCEWDENSGEVTSFMKIGYDGEDFLSFDLKNLTWIALNPEAATQEWDNNIAITERYGNFFNHVCPESLKVSVQYGKSSLQRTELPSVSLLQKTPSSPVSCHATGFFPHRAVMFWRKDGEDLHEGVDQGEILLNPDETFQMSVDLDISSVTPEDWRRYDWVFQLSGVKDDIVTKLDKAEIRTNWGNIGIRKDEETPSEKTLPIVVAVAVLVILISVIGFTVYKKKKAKLPAPPPDNVSELSEKLNPET</sequence>
<dbReference type="InterPro" id="IPR007110">
    <property type="entry name" value="Ig-like_dom"/>
</dbReference>
<keyword evidence="1" id="KW-0325">Glycoprotein</keyword>
<dbReference type="SUPFAM" id="SSF54452">
    <property type="entry name" value="MHC antigen-recognition domain"/>
    <property type="match status" value="1"/>
</dbReference>
<reference evidence="5" key="1">
    <citation type="submission" date="2025-08" db="UniProtKB">
        <authorList>
            <consortium name="Ensembl"/>
        </authorList>
    </citation>
    <scope>IDENTIFICATION</scope>
</reference>
<evidence type="ECO:0000259" key="4">
    <source>
        <dbReference type="PROSITE" id="PS50835"/>
    </source>
</evidence>
<reference evidence="5" key="2">
    <citation type="submission" date="2025-09" db="UniProtKB">
        <authorList>
            <consortium name="Ensembl"/>
        </authorList>
    </citation>
    <scope>IDENTIFICATION</scope>
</reference>
<dbReference type="GeneTree" id="ENSGT01120000271828"/>
<dbReference type="Gene3D" id="3.30.500.10">
    <property type="entry name" value="MHC class I-like antigen recognition-like"/>
    <property type="match status" value="1"/>
</dbReference>
<evidence type="ECO:0000313" key="5">
    <source>
        <dbReference type="Ensembl" id="ENSSDUP00000032869.1"/>
    </source>
</evidence>
<dbReference type="GO" id="GO:0009897">
    <property type="term" value="C:external side of plasma membrane"/>
    <property type="evidence" value="ECO:0007669"/>
    <property type="project" value="TreeGrafter"/>
</dbReference>
<organism evidence="5 6">
    <name type="scientific">Seriola dumerili</name>
    <name type="common">Greater amberjack</name>
    <name type="synonym">Caranx dumerili</name>
    <dbReference type="NCBI Taxonomy" id="41447"/>
    <lineage>
        <taxon>Eukaryota</taxon>
        <taxon>Metazoa</taxon>
        <taxon>Chordata</taxon>
        <taxon>Craniata</taxon>
        <taxon>Vertebrata</taxon>
        <taxon>Euteleostomi</taxon>
        <taxon>Actinopterygii</taxon>
        <taxon>Neopterygii</taxon>
        <taxon>Teleostei</taxon>
        <taxon>Neoteleostei</taxon>
        <taxon>Acanthomorphata</taxon>
        <taxon>Carangaria</taxon>
        <taxon>Carangiformes</taxon>
        <taxon>Carangidae</taxon>
        <taxon>Seriola</taxon>
    </lineage>
</organism>
<dbReference type="SMART" id="SM00407">
    <property type="entry name" value="IGc1"/>
    <property type="match status" value="1"/>
</dbReference>
<dbReference type="Gene3D" id="2.60.40.10">
    <property type="entry name" value="Immunoglobulins"/>
    <property type="match status" value="1"/>
</dbReference>
<dbReference type="AlphaFoldDB" id="A0A3B4VQL5"/>
<dbReference type="PANTHER" id="PTHR16675">
    <property type="entry name" value="MHC CLASS I-RELATED"/>
    <property type="match status" value="1"/>
</dbReference>
<dbReference type="GO" id="GO:0006955">
    <property type="term" value="P:immune response"/>
    <property type="evidence" value="ECO:0007669"/>
    <property type="project" value="TreeGrafter"/>
</dbReference>
<dbReference type="InterPro" id="IPR013783">
    <property type="entry name" value="Ig-like_fold"/>
</dbReference>
<feature type="region of interest" description="Disordered" evidence="2">
    <location>
        <begin position="340"/>
        <end position="361"/>
    </location>
</feature>
<dbReference type="FunFam" id="2.60.40.10:FF:000943">
    <property type="entry name" value="Classical MHC class I molecule, alpha-chain"/>
    <property type="match status" value="1"/>
</dbReference>
<keyword evidence="3" id="KW-0732">Signal</keyword>
<dbReference type="Pfam" id="PF07654">
    <property type="entry name" value="C1-set"/>
    <property type="match status" value="1"/>
</dbReference>
<dbReference type="PROSITE" id="PS50835">
    <property type="entry name" value="IG_LIKE"/>
    <property type="match status" value="1"/>
</dbReference>
<dbReference type="Proteomes" id="UP000261420">
    <property type="component" value="Unplaced"/>
</dbReference>
<dbReference type="InterPro" id="IPR036179">
    <property type="entry name" value="Ig-like_dom_sf"/>
</dbReference>
<dbReference type="InterPro" id="IPR050208">
    <property type="entry name" value="MHC_class-I_related"/>
</dbReference>
<accession>A0A3B4VQL5</accession>
<evidence type="ECO:0000256" key="1">
    <source>
        <dbReference type="ARBA" id="ARBA00023180"/>
    </source>
</evidence>
<proteinExistence type="predicted"/>
<feature type="domain" description="Ig-like" evidence="4">
    <location>
        <begin position="199"/>
        <end position="271"/>
    </location>
</feature>